<sequence>MDLDNYPKMVEGCTKCAVYRKKRSLSGKQQVWAKYRICAGPFSMEYFIEHTYEPSKNCMTFHLDYERLSEFSDTVGYWYVERVEDGWSRVYYSADSQLPSWVPGFARDKLIQQALRQSTSWVDRHAQRAMGKGGAEPRPLLRRIKQAGAVALALSLKARFLPGVQPLKAPREALRRLLRK</sequence>
<evidence type="ECO:0008006" key="3">
    <source>
        <dbReference type="Google" id="ProtNLM"/>
    </source>
</evidence>
<evidence type="ECO:0000313" key="1">
    <source>
        <dbReference type="EnsemblProtists" id="EOD18132"/>
    </source>
</evidence>
<dbReference type="GeneID" id="19046133"/>
<dbReference type="Gene3D" id="3.30.530.20">
    <property type="match status" value="1"/>
</dbReference>
<dbReference type="InterPro" id="IPR023393">
    <property type="entry name" value="START-like_dom_sf"/>
</dbReference>
<dbReference type="RefSeq" id="XP_005770561.1">
    <property type="nucleotide sequence ID" value="XM_005770504.1"/>
</dbReference>
<dbReference type="EnsemblProtists" id="EOD18132">
    <property type="protein sequence ID" value="EOD18132"/>
    <property type="gene ID" value="EMIHUDRAFT_420385"/>
</dbReference>
<proteinExistence type="predicted"/>
<evidence type="ECO:0000313" key="2">
    <source>
        <dbReference type="Proteomes" id="UP000013827"/>
    </source>
</evidence>
<dbReference type="AlphaFoldDB" id="A0A0D3J3P7"/>
<organism evidence="1 2">
    <name type="scientific">Emiliania huxleyi (strain CCMP1516)</name>
    <dbReference type="NCBI Taxonomy" id="280463"/>
    <lineage>
        <taxon>Eukaryota</taxon>
        <taxon>Haptista</taxon>
        <taxon>Haptophyta</taxon>
        <taxon>Prymnesiophyceae</taxon>
        <taxon>Isochrysidales</taxon>
        <taxon>Noelaerhabdaceae</taxon>
        <taxon>Emiliania</taxon>
    </lineage>
</organism>
<reference evidence="2" key="1">
    <citation type="journal article" date="2013" name="Nature">
        <title>Pan genome of the phytoplankton Emiliania underpins its global distribution.</title>
        <authorList>
            <person name="Read B.A."/>
            <person name="Kegel J."/>
            <person name="Klute M.J."/>
            <person name="Kuo A."/>
            <person name="Lefebvre S.C."/>
            <person name="Maumus F."/>
            <person name="Mayer C."/>
            <person name="Miller J."/>
            <person name="Monier A."/>
            <person name="Salamov A."/>
            <person name="Young J."/>
            <person name="Aguilar M."/>
            <person name="Claverie J.M."/>
            <person name="Frickenhaus S."/>
            <person name="Gonzalez K."/>
            <person name="Herman E.K."/>
            <person name="Lin Y.C."/>
            <person name="Napier J."/>
            <person name="Ogata H."/>
            <person name="Sarno A.F."/>
            <person name="Shmutz J."/>
            <person name="Schroeder D."/>
            <person name="de Vargas C."/>
            <person name="Verret F."/>
            <person name="von Dassow P."/>
            <person name="Valentin K."/>
            <person name="Van de Peer Y."/>
            <person name="Wheeler G."/>
            <person name="Dacks J.B."/>
            <person name="Delwiche C.F."/>
            <person name="Dyhrman S.T."/>
            <person name="Glockner G."/>
            <person name="John U."/>
            <person name="Richards T."/>
            <person name="Worden A.Z."/>
            <person name="Zhang X."/>
            <person name="Grigoriev I.V."/>
            <person name="Allen A.E."/>
            <person name="Bidle K."/>
            <person name="Borodovsky M."/>
            <person name="Bowler C."/>
            <person name="Brownlee C."/>
            <person name="Cock J.M."/>
            <person name="Elias M."/>
            <person name="Gladyshev V.N."/>
            <person name="Groth M."/>
            <person name="Guda C."/>
            <person name="Hadaegh A."/>
            <person name="Iglesias-Rodriguez M.D."/>
            <person name="Jenkins J."/>
            <person name="Jones B.M."/>
            <person name="Lawson T."/>
            <person name="Leese F."/>
            <person name="Lindquist E."/>
            <person name="Lobanov A."/>
            <person name="Lomsadze A."/>
            <person name="Malik S.B."/>
            <person name="Marsh M.E."/>
            <person name="Mackinder L."/>
            <person name="Mock T."/>
            <person name="Mueller-Roeber B."/>
            <person name="Pagarete A."/>
            <person name="Parker M."/>
            <person name="Probert I."/>
            <person name="Quesneville H."/>
            <person name="Raines C."/>
            <person name="Rensing S.A."/>
            <person name="Riano-Pachon D.M."/>
            <person name="Richier S."/>
            <person name="Rokitta S."/>
            <person name="Shiraiwa Y."/>
            <person name="Soanes D.M."/>
            <person name="van der Giezen M."/>
            <person name="Wahlund T.M."/>
            <person name="Williams B."/>
            <person name="Wilson W."/>
            <person name="Wolfe G."/>
            <person name="Wurch L.L."/>
        </authorList>
    </citation>
    <scope>NUCLEOTIDE SEQUENCE</scope>
</reference>
<keyword evidence="2" id="KW-1185">Reference proteome</keyword>
<dbReference type="KEGG" id="ehx:EMIHUDRAFT_420385"/>
<reference evidence="1" key="2">
    <citation type="submission" date="2024-10" db="UniProtKB">
        <authorList>
            <consortium name="EnsemblProtists"/>
        </authorList>
    </citation>
    <scope>IDENTIFICATION</scope>
</reference>
<dbReference type="Proteomes" id="UP000013827">
    <property type="component" value="Unassembled WGS sequence"/>
</dbReference>
<accession>A0A0D3J3P7</accession>
<dbReference type="SUPFAM" id="SSF55961">
    <property type="entry name" value="Bet v1-like"/>
    <property type="match status" value="1"/>
</dbReference>
<name>A0A0D3J3P7_EMIH1</name>
<protein>
    <recommendedName>
        <fullName evidence="3">Coenzyme Q-binding protein COQ10 START domain-containing protein</fullName>
    </recommendedName>
</protein>
<dbReference type="PaxDb" id="2903-EOD18132"/>
<dbReference type="HOGENOM" id="CLU_1498989_0_0_1"/>